<organism evidence="2 3">
    <name type="scientific">Carya illinoinensis</name>
    <name type="common">Pecan</name>
    <dbReference type="NCBI Taxonomy" id="32201"/>
    <lineage>
        <taxon>Eukaryota</taxon>
        <taxon>Viridiplantae</taxon>
        <taxon>Streptophyta</taxon>
        <taxon>Embryophyta</taxon>
        <taxon>Tracheophyta</taxon>
        <taxon>Spermatophyta</taxon>
        <taxon>Magnoliopsida</taxon>
        <taxon>eudicotyledons</taxon>
        <taxon>Gunneridae</taxon>
        <taxon>Pentapetalae</taxon>
        <taxon>rosids</taxon>
        <taxon>fabids</taxon>
        <taxon>Fagales</taxon>
        <taxon>Juglandaceae</taxon>
        <taxon>Carya</taxon>
    </lineage>
</organism>
<dbReference type="SUPFAM" id="SSF47819">
    <property type="entry name" value="HRDC-like"/>
    <property type="match status" value="1"/>
</dbReference>
<dbReference type="GO" id="GO:0071035">
    <property type="term" value="P:nuclear polyadenylation-dependent rRNA catabolic process"/>
    <property type="evidence" value="ECO:0007669"/>
    <property type="project" value="TreeGrafter"/>
</dbReference>
<dbReference type="AlphaFoldDB" id="A0A922JUL8"/>
<gene>
    <name evidence="2" type="ORF">I3842_04G114100</name>
</gene>
<proteinExistence type="predicted"/>
<dbReference type="GO" id="GO:0071051">
    <property type="term" value="P:poly(A)-dependent snoRNA 3'-end processing"/>
    <property type="evidence" value="ECO:0007669"/>
    <property type="project" value="TreeGrafter"/>
</dbReference>
<protein>
    <recommendedName>
        <fullName evidence="1">HRDC domain-containing protein</fullName>
    </recommendedName>
</protein>
<evidence type="ECO:0000259" key="1">
    <source>
        <dbReference type="PROSITE" id="PS50967"/>
    </source>
</evidence>
<dbReference type="GO" id="GO:0000467">
    <property type="term" value="P:exonucleolytic trimming to generate mature 3'-end of 5.8S rRNA from tricistronic rRNA transcript (SSU-rRNA, 5.8S rRNA, LSU-rRNA)"/>
    <property type="evidence" value="ECO:0007669"/>
    <property type="project" value="InterPro"/>
</dbReference>
<dbReference type="PANTHER" id="PTHR12124:SF68">
    <property type="entry name" value="PROTEIN RRP6-LIKE 3"/>
    <property type="match status" value="1"/>
</dbReference>
<dbReference type="InterPro" id="IPR002121">
    <property type="entry name" value="HRDC_dom"/>
</dbReference>
<dbReference type="GO" id="GO:0071036">
    <property type="term" value="P:nuclear polyadenylation-dependent snoRNA catabolic process"/>
    <property type="evidence" value="ECO:0007669"/>
    <property type="project" value="TreeGrafter"/>
</dbReference>
<dbReference type="PANTHER" id="PTHR12124">
    <property type="entry name" value="POLYMYOSITIS/SCLERODERMA AUTOANTIGEN-RELATED"/>
    <property type="match status" value="1"/>
</dbReference>
<dbReference type="GO" id="GO:0000176">
    <property type="term" value="C:nuclear exosome (RNase complex)"/>
    <property type="evidence" value="ECO:0007669"/>
    <property type="project" value="TreeGrafter"/>
</dbReference>
<dbReference type="InterPro" id="IPR044876">
    <property type="entry name" value="HRDC_dom_sf"/>
</dbReference>
<dbReference type="GO" id="GO:0003727">
    <property type="term" value="F:single-stranded RNA binding"/>
    <property type="evidence" value="ECO:0007669"/>
    <property type="project" value="TreeGrafter"/>
</dbReference>
<dbReference type="GO" id="GO:0000166">
    <property type="term" value="F:nucleotide binding"/>
    <property type="evidence" value="ECO:0007669"/>
    <property type="project" value="InterPro"/>
</dbReference>
<dbReference type="Gene3D" id="1.10.150.80">
    <property type="entry name" value="HRDC domain"/>
    <property type="match status" value="1"/>
</dbReference>
<dbReference type="GO" id="GO:0071040">
    <property type="term" value="P:nuclear polyadenylation-dependent antisense transcript catabolic process"/>
    <property type="evidence" value="ECO:0007669"/>
    <property type="project" value="TreeGrafter"/>
</dbReference>
<dbReference type="InterPro" id="IPR045092">
    <property type="entry name" value="Rrp6-like"/>
</dbReference>
<dbReference type="Pfam" id="PF00570">
    <property type="entry name" value="HRDC"/>
    <property type="match status" value="1"/>
</dbReference>
<dbReference type="InterPro" id="IPR010997">
    <property type="entry name" value="HRDC-like_sf"/>
</dbReference>
<dbReference type="GO" id="GO:0071039">
    <property type="term" value="P:nuclear polyadenylation-dependent CUT catabolic process"/>
    <property type="evidence" value="ECO:0007669"/>
    <property type="project" value="TreeGrafter"/>
</dbReference>
<feature type="domain" description="HRDC" evidence="1">
    <location>
        <begin position="40"/>
        <end position="120"/>
    </location>
</feature>
<dbReference type="PROSITE" id="PS50967">
    <property type="entry name" value="HRDC"/>
    <property type="match status" value="1"/>
</dbReference>
<dbReference type="GO" id="GO:0000175">
    <property type="term" value="F:3'-5'-RNA exonuclease activity"/>
    <property type="evidence" value="ECO:0007669"/>
    <property type="project" value="InterPro"/>
</dbReference>
<dbReference type="GO" id="GO:0071038">
    <property type="term" value="P:TRAMP-dependent tRNA surveillance pathway"/>
    <property type="evidence" value="ECO:0007669"/>
    <property type="project" value="TreeGrafter"/>
</dbReference>
<dbReference type="EMBL" id="CM031828">
    <property type="protein sequence ID" value="KAG6717699.1"/>
    <property type="molecule type" value="Genomic_DNA"/>
</dbReference>
<name>A0A922JUL8_CARIL</name>
<reference evidence="2" key="1">
    <citation type="submission" date="2021-01" db="EMBL/GenBank/DDBJ databases">
        <authorList>
            <person name="Lovell J.T."/>
            <person name="Bentley N."/>
            <person name="Bhattarai G."/>
            <person name="Jenkins J.W."/>
            <person name="Sreedasyam A."/>
            <person name="Alarcon Y."/>
            <person name="Bock C."/>
            <person name="Boston L."/>
            <person name="Carlson J."/>
            <person name="Cervantes K."/>
            <person name="Clermont K."/>
            <person name="Krom N."/>
            <person name="Kubenka K."/>
            <person name="Mamidi S."/>
            <person name="Mattison C."/>
            <person name="Monteros M."/>
            <person name="Pisani C."/>
            <person name="Plott C."/>
            <person name="Rajasekar S."/>
            <person name="Rhein H.S."/>
            <person name="Rohla C."/>
            <person name="Song M."/>
            <person name="Hilaire R.S."/>
            <person name="Shu S."/>
            <person name="Wells L."/>
            <person name="Wang X."/>
            <person name="Webber J."/>
            <person name="Heerema R.J."/>
            <person name="Klein P."/>
            <person name="Conner P."/>
            <person name="Grauke L."/>
            <person name="Grimwood J."/>
            <person name="Schmutz J."/>
            <person name="Randall J.J."/>
        </authorList>
    </citation>
    <scope>NUCLEOTIDE SEQUENCE</scope>
    <source>
        <tissue evidence="2">Leaf</tissue>
    </source>
</reference>
<dbReference type="GO" id="GO:0005730">
    <property type="term" value="C:nucleolus"/>
    <property type="evidence" value="ECO:0007669"/>
    <property type="project" value="TreeGrafter"/>
</dbReference>
<evidence type="ECO:0000313" key="3">
    <source>
        <dbReference type="Proteomes" id="UP000811246"/>
    </source>
</evidence>
<comment type="caution">
    <text evidence="2">The sequence shown here is derived from an EMBL/GenBank/DDBJ whole genome shotgun (WGS) entry which is preliminary data.</text>
</comment>
<dbReference type="GO" id="GO:0071044">
    <property type="term" value="P:histone mRNA catabolic process"/>
    <property type="evidence" value="ECO:0007669"/>
    <property type="project" value="TreeGrafter"/>
</dbReference>
<dbReference type="Proteomes" id="UP000811246">
    <property type="component" value="Chromosome 4"/>
</dbReference>
<dbReference type="GO" id="GO:0071037">
    <property type="term" value="P:nuclear polyadenylation-dependent snRNA catabolic process"/>
    <property type="evidence" value="ECO:0007669"/>
    <property type="project" value="TreeGrafter"/>
</dbReference>
<sequence>MTCLQLYAKEVEAFPGESAASSLTSRHLNGQGAVSSVYFKAEFQDLVMRLCAWRDLMARVHDESLRYVLSDQAIVGLADRPPMTLVEICRTITQADLNVDLSFNSLLPSPSSVVCSHLDDVHTLLQDNISNLDDIFPMILQKCLGPSGSCPLSILNYALLVNCNLKVSLVSKQNMVKSSKQVARKTSRELFVQKFSCKSPVYHNCKIFANDGRLLCYCDRRKLEWYLHRELAKLVDDNPLAIMLLFEPKGRPEDEDNDFYIQSKKNICVCCGEGNHYLRYRIIPSCYRIHFPEHLKSHRSHDIVLLCVDCHEVAHAAAEKYKKQIAAEFGIPLFVSKVVDSKQVQVISGSSESETNDEEVGVPPLQLRTAAMALLRHGTKMPSKRHEELTQIVMRYYGGREITGADLEAALLVGMSPHERRRLEKKKRISFKDSARSILPNMQNNMGSTETSSIVDASEVGILNSSDSTKAEACNGQREFRKADADGGDSTIGADSGVDEEVNYAFKDGVKSDTHGASDIKGDCIGNSDDNFESRGPSNGTVELNHKKYDGTPQSKHNSKLSLLGHGPHGKQVVNHLLKEYGEDGVHQFCQRWRQVFVEALQPRFLPAGWDVMHSGRRDFGEFSVYNPANKASDVVKS</sequence>
<evidence type="ECO:0000313" key="2">
    <source>
        <dbReference type="EMBL" id="KAG6717699.1"/>
    </source>
</evidence>
<accession>A0A922JUL8</accession>